<sequence>MALLGKILVGFVAVEHVLILILEMFLWQSEIGLKIFKMTPEVASASATLAKNQGLYNGFLAAGLFWALFWIQDQSQKFQTTVFFLGCIVVAAIFGAATAKFSILFTQGLPAFLALIVTLVVNKK</sequence>
<organism evidence="2 3">
    <name type="scientific">Leptospira idonii</name>
    <dbReference type="NCBI Taxonomy" id="1193500"/>
    <lineage>
        <taxon>Bacteria</taxon>
        <taxon>Pseudomonadati</taxon>
        <taxon>Spirochaetota</taxon>
        <taxon>Spirochaetia</taxon>
        <taxon>Leptospirales</taxon>
        <taxon>Leptospiraceae</taxon>
        <taxon>Leptospira</taxon>
    </lineage>
</organism>
<dbReference type="InterPro" id="IPR009732">
    <property type="entry name" value="DUF1304"/>
</dbReference>
<evidence type="ECO:0000256" key="1">
    <source>
        <dbReference type="SAM" id="Phobius"/>
    </source>
</evidence>
<evidence type="ECO:0000313" key="2">
    <source>
        <dbReference type="EMBL" id="TGN17260.1"/>
    </source>
</evidence>
<comment type="caution">
    <text evidence="2">The sequence shown here is derived from an EMBL/GenBank/DDBJ whole genome shotgun (WGS) entry which is preliminary data.</text>
</comment>
<dbReference type="PANTHER" id="PTHR38446">
    <property type="entry name" value="BLL0914 PROTEIN"/>
    <property type="match status" value="1"/>
</dbReference>
<accession>A0A4R9LZ10</accession>
<dbReference type="Pfam" id="PF06993">
    <property type="entry name" value="DUF1304"/>
    <property type="match status" value="1"/>
</dbReference>
<evidence type="ECO:0000313" key="3">
    <source>
        <dbReference type="Proteomes" id="UP000298058"/>
    </source>
</evidence>
<name>A0A4R9LZ10_9LEPT</name>
<reference evidence="2" key="1">
    <citation type="journal article" date="2019" name="PLoS Negl. Trop. Dis.">
        <title>Revisiting the worldwide diversity of Leptospira species in the environment.</title>
        <authorList>
            <person name="Vincent A.T."/>
            <person name="Schiettekatte O."/>
            <person name="Bourhy P."/>
            <person name="Veyrier F.J."/>
            <person name="Picardeau M."/>
        </authorList>
    </citation>
    <scope>NUCLEOTIDE SEQUENCE [LARGE SCALE GENOMIC DNA]</scope>
    <source>
        <strain evidence="2">201300427</strain>
    </source>
</reference>
<feature type="transmembrane region" description="Helical" evidence="1">
    <location>
        <begin position="78"/>
        <end position="97"/>
    </location>
</feature>
<keyword evidence="1" id="KW-1133">Transmembrane helix</keyword>
<dbReference type="RefSeq" id="WP_135761814.1">
    <property type="nucleotide sequence ID" value="NZ_RQHW01000078.1"/>
</dbReference>
<dbReference type="EMBL" id="RQHW01000078">
    <property type="protein sequence ID" value="TGN17260.1"/>
    <property type="molecule type" value="Genomic_DNA"/>
</dbReference>
<keyword evidence="3" id="KW-1185">Reference proteome</keyword>
<keyword evidence="1" id="KW-0812">Transmembrane</keyword>
<gene>
    <name evidence="2" type="ORF">EHS15_17115</name>
</gene>
<dbReference type="AlphaFoldDB" id="A0A4R9LZ10"/>
<dbReference type="Proteomes" id="UP000298058">
    <property type="component" value="Unassembled WGS sequence"/>
</dbReference>
<feature type="transmembrane region" description="Helical" evidence="1">
    <location>
        <begin position="54"/>
        <end position="71"/>
    </location>
</feature>
<protein>
    <submittedName>
        <fullName evidence="2">DUF1304 domain-containing protein</fullName>
    </submittedName>
</protein>
<feature type="transmembrane region" description="Helical" evidence="1">
    <location>
        <begin position="7"/>
        <end position="27"/>
    </location>
</feature>
<keyword evidence="1" id="KW-0472">Membrane</keyword>
<dbReference type="OrthoDB" id="9803832at2"/>
<dbReference type="PANTHER" id="PTHR38446:SF1">
    <property type="entry name" value="BLL0914 PROTEIN"/>
    <property type="match status" value="1"/>
</dbReference>
<feature type="transmembrane region" description="Helical" evidence="1">
    <location>
        <begin position="103"/>
        <end position="121"/>
    </location>
</feature>
<proteinExistence type="predicted"/>